<reference evidence="3 4" key="1">
    <citation type="submission" date="2019-07" db="EMBL/GenBank/DDBJ databases">
        <title>Draft genome for Streptomyces benahoarensis MZ03-48.</title>
        <authorList>
            <person name="Gonzalez-Pimentel J.L."/>
        </authorList>
    </citation>
    <scope>NUCLEOTIDE SEQUENCE [LARGE SCALE GENOMIC DNA]</scope>
    <source>
        <strain evidence="3 4">MZ03-48</strain>
    </source>
</reference>
<accession>A0A553ZPK5</accession>
<gene>
    <name evidence="3" type="ORF">FNZ23_04730</name>
</gene>
<sequence length="210" mass="22706">MTRCSCGISCVPRLARQLGLPVEVLRGHGGHPGTDVYGSSAAGGEVSGRRSAKSLELKELDEFLLARAMEHDSPSLLFRLGCEYVRSAKVIRPGVVTLLEKVGTARKAAARRARHHQVDAVHIGFAVLDGRKTEVSPACPVCGKRFIPGHGHGHRRDTKFDLPSCRTAAWRQRVRQAVNKATPTKGTASPTSKNTDGSVERVREIDAIDV</sequence>
<organism evidence="3 4">
    <name type="scientific">Streptomyces benahoarensis</name>
    <dbReference type="NCBI Taxonomy" id="2595054"/>
    <lineage>
        <taxon>Bacteria</taxon>
        <taxon>Bacillati</taxon>
        <taxon>Actinomycetota</taxon>
        <taxon>Actinomycetes</taxon>
        <taxon>Kitasatosporales</taxon>
        <taxon>Streptomycetaceae</taxon>
        <taxon>Streptomyces</taxon>
    </lineage>
</organism>
<feature type="compositionally biased region" description="Polar residues" evidence="1">
    <location>
        <begin position="179"/>
        <end position="197"/>
    </location>
</feature>
<evidence type="ECO:0000256" key="1">
    <source>
        <dbReference type="SAM" id="MobiDB-lite"/>
    </source>
</evidence>
<evidence type="ECO:0000313" key="3">
    <source>
        <dbReference type="EMBL" id="TSB43399.1"/>
    </source>
</evidence>
<dbReference type="EMBL" id="VKLS01000027">
    <property type="protein sequence ID" value="TSB43399.1"/>
    <property type="molecule type" value="Genomic_DNA"/>
</dbReference>
<protein>
    <submittedName>
        <fullName evidence="3">DUF4158 domain-containing protein</fullName>
    </submittedName>
</protein>
<evidence type="ECO:0000313" key="4">
    <source>
        <dbReference type="Proteomes" id="UP000320888"/>
    </source>
</evidence>
<feature type="domain" description="DUF4158" evidence="2">
    <location>
        <begin position="48"/>
        <end position="102"/>
    </location>
</feature>
<evidence type="ECO:0000259" key="2">
    <source>
        <dbReference type="Pfam" id="PF13700"/>
    </source>
</evidence>
<dbReference type="Proteomes" id="UP000320888">
    <property type="component" value="Unassembled WGS sequence"/>
</dbReference>
<dbReference type="Pfam" id="PF13700">
    <property type="entry name" value="DUF4158"/>
    <property type="match status" value="1"/>
</dbReference>
<feature type="region of interest" description="Disordered" evidence="1">
    <location>
        <begin position="177"/>
        <end position="200"/>
    </location>
</feature>
<dbReference type="InterPro" id="IPR025296">
    <property type="entry name" value="DUF4158"/>
</dbReference>
<keyword evidence="4" id="KW-1185">Reference proteome</keyword>
<dbReference type="OrthoDB" id="4337906at2"/>
<proteinExistence type="predicted"/>
<name>A0A553ZPK5_9ACTN</name>
<comment type="caution">
    <text evidence="3">The sequence shown here is derived from an EMBL/GenBank/DDBJ whole genome shotgun (WGS) entry which is preliminary data.</text>
</comment>
<dbReference type="AlphaFoldDB" id="A0A553ZPK5"/>